<protein>
    <submittedName>
        <fullName evidence="1">Uncharacterized protein</fullName>
    </submittedName>
</protein>
<comment type="caution">
    <text evidence="1">The sequence shown here is derived from an EMBL/GenBank/DDBJ whole genome shotgun (WGS) entry which is preliminary data.</text>
</comment>
<sequence>MDFQMMHLRKMSFHQCSRSLRHKNRLALLRCSQKNRQIQSCWRMHFQMMHLRKMSFHQCSRSLRHKNRLALLLDVPPEDELPPVFEEPPT</sequence>
<keyword evidence="2" id="KW-1185">Reference proteome</keyword>
<gene>
    <name evidence="1" type="ORF">QR680_003248</name>
</gene>
<evidence type="ECO:0000313" key="1">
    <source>
        <dbReference type="EMBL" id="KAK0399857.1"/>
    </source>
</evidence>
<organism evidence="1 2">
    <name type="scientific">Steinernema hermaphroditum</name>
    <dbReference type="NCBI Taxonomy" id="289476"/>
    <lineage>
        <taxon>Eukaryota</taxon>
        <taxon>Metazoa</taxon>
        <taxon>Ecdysozoa</taxon>
        <taxon>Nematoda</taxon>
        <taxon>Chromadorea</taxon>
        <taxon>Rhabditida</taxon>
        <taxon>Tylenchina</taxon>
        <taxon>Panagrolaimomorpha</taxon>
        <taxon>Strongyloidoidea</taxon>
        <taxon>Steinernematidae</taxon>
        <taxon>Steinernema</taxon>
    </lineage>
</organism>
<dbReference type="Proteomes" id="UP001175271">
    <property type="component" value="Unassembled WGS sequence"/>
</dbReference>
<reference evidence="1" key="1">
    <citation type="submission" date="2023-06" db="EMBL/GenBank/DDBJ databases">
        <title>Genomic analysis of the entomopathogenic nematode Steinernema hermaphroditum.</title>
        <authorList>
            <person name="Schwarz E.M."/>
            <person name="Heppert J.K."/>
            <person name="Baniya A."/>
            <person name="Schwartz H.T."/>
            <person name="Tan C.-H."/>
            <person name="Antoshechkin I."/>
            <person name="Sternberg P.W."/>
            <person name="Goodrich-Blair H."/>
            <person name="Dillman A.R."/>
        </authorList>
    </citation>
    <scope>NUCLEOTIDE SEQUENCE</scope>
    <source>
        <strain evidence="1">PS9179</strain>
        <tissue evidence="1">Whole animal</tissue>
    </source>
</reference>
<dbReference type="AlphaFoldDB" id="A0AA39LJQ7"/>
<dbReference type="EMBL" id="JAUCMV010000005">
    <property type="protein sequence ID" value="KAK0399857.1"/>
    <property type="molecule type" value="Genomic_DNA"/>
</dbReference>
<evidence type="ECO:0000313" key="2">
    <source>
        <dbReference type="Proteomes" id="UP001175271"/>
    </source>
</evidence>
<accession>A0AA39LJQ7</accession>
<proteinExistence type="predicted"/>
<name>A0AA39LJQ7_9BILA</name>